<dbReference type="Gene3D" id="1.10.1520.10">
    <property type="entry name" value="Ribonuclease III domain"/>
    <property type="match status" value="1"/>
</dbReference>
<comment type="caution">
    <text evidence="13">The sequence shown here is derived from an EMBL/GenBank/DDBJ whole genome shotgun (WGS) entry which is preliminary data.</text>
</comment>
<dbReference type="AlphaFoldDB" id="A0AA35V7R4"/>
<comment type="subcellular location">
    <subcellularLocation>
        <location evidence="9">Cytoplasm</location>
    </subcellularLocation>
</comment>
<dbReference type="PROSITE" id="PS50142">
    <property type="entry name" value="RNASE_3_2"/>
    <property type="match status" value="1"/>
</dbReference>
<reference evidence="13" key="1">
    <citation type="submission" date="2023-03" db="EMBL/GenBank/DDBJ databases">
        <authorList>
            <person name="Cleenwerck I."/>
        </authorList>
    </citation>
    <scope>NUCLEOTIDE SEQUENCE</scope>
    <source>
        <strain evidence="13">LMG 32879</strain>
    </source>
</reference>
<dbReference type="Gene3D" id="3.30.160.20">
    <property type="match status" value="1"/>
</dbReference>
<organism evidence="13 14">
    <name type="scientific">Brytella acorum</name>
    <dbReference type="NCBI Taxonomy" id="2959299"/>
    <lineage>
        <taxon>Bacteria</taxon>
        <taxon>Pseudomonadati</taxon>
        <taxon>Pseudomonadota</taxon>
        <taxon>Alphaproteobacteria</taxon>
        <taxon>Acetobacterales</taxon>
        <taxon>Acetobacteraceae</taxon>
        <taxon>Brytella</taxon>
    </lineage>
</organism>
<dbReference type="SMART" id="SM00535">
    <property type="entry name" value="RIBOc"/>
    <property type="match status" value="1"/>
</dbReference>
<evidence type="ECO:0000256" key="1">
    <source>
        <dbReference type="ARBA" id="ARBA00000109"/>
    </source>
</evidence>
<comment type="cofactor">
    <cofactor evidence="9">
        <name>Mg(2+)</name>
        <dbReference type="ChEBI" id="CHEBI:18420"/>
    </cofactor>
</comment>
<keyword evidence="7 9" id="KW-0378">Hydrolase</keyword>
<evidence type="ECO:0000259" key="11">
    <source>
        <dbReference type="PROSITE" id="PS50137"/>
    </source>
</evidence>
<feature type="active site" evidence="9">
    <location>
        <position position="136"/>
    </location>
</feature>
<dbReference type="RefSeq" id="WP_289842660.1">
    <property type="nucleotide sequence ID" value="NZ_CATKSH010000001.1"/>
</dbReference>
<protein>
    <recommendedName>
        <fullName evidence="9">Ribonuclease 3</fullName>
        <ecNumber evidence="9">3.1.26.3</ecNumber>
    </recommendedName>
    <alternativeName>
        <fullName evidence="9">Ribonuclease III</fullName>
        <shortName evidence="9">RNase III</shortName>
    </alternativeName>
</protein>
<evidence type="ECO:0000256" key="8">
    <source>
        <dbReference type="ARBA" id="ARBA00022884"/>
    </source>
</evidence>
<dbReference type="GO" id="GO:0008033">
    <property type="term" value="P:tRNA processing"/>
    <property type="evidence" value="ECO:0007669"/>
    <property type="project" value="UniProtKB-KW"/>
</dbReference>
<dbReference type="FunFam" id="1.10.1520.10:FF:000001">
    <property type="entry name" value="Ribonuclease 3"/>
    <property type="match status" value="1"/>
</dbReference>
<dbReference type="SUPFAM" id="SSF54768">
    <property type="entry name" value="dsRNA-binding domain-like"/>
    <property type="match status" value="1"/>
</dbReference>
<evidence type="ECO:0000256" key="3">
    <source>
        <dbReference type="ARBA" id="ARBA00022552"/>
    </source>
</evidence>
<proteinExistence type="inferred from homology"/>
<feature type="binding site" evidence="9">
    <location>
        <position position="136"/>
    </location>
    <ligand>
        <name>Mg(2+)</name>
        <dbReference type="ChEBI" id="CHEBI:18420"/>
    </ligand>
</feature>
<keyword evidence="4 9" id="KW-0507">mRNA processing</keyword>
<keyword evidence="3 9" id="KW-0698">rRNA processing</keyword>
<evidence type="ECO:0000259" key="12">
    <source>
        <dbReference type="PROSITE" id="PS50142"/>
    </source>
</evidence>
<dbReference type="EC" id="3.1.26.3" evidence="9"/>
<evidence type="ECO:0000256" key="2">
    <source>
        <dbReference type="ARBA" id="ARBA00010183"/>
    </source>
</evidence>
<dbReference type="Pfam" id="PF00035">
    <property type="entry name" value="dsrm"/>
    <property type="match status" value="1"/>
</dbReference>
<comment type="function">
    <text evidence="9">Digests double-stranded RNA. Involved in the processing of primary rRNA transcript to yield the immediate precursors to the large and small rRNAs (23S and 16S). Processes some mRNAs, and tRNAs when they are encoded in the rRNA operon. Processes pre-crRNA and tracrRNA of type II CRISPR loci if present in the organism.</text>
</comment>
<dbReference type="GO" id="GO:0003725">
    <property type="term" value="F:double-stranded RNA binding"/>
    <property type="evidence" value="ECO:0007669"/>
    <property type="project" value="TreeGrafter"/>
</dbReference>
<feature type="active site" evidence="9">
    <location>
        <position position="64"/>
    </location>
</feature>
<dbReference type="GO" id="GO:0005737">
    <property type="term" value="C:cytoplasm"/>
    <property type="evidence" value="ECO:0007669"/>
    <property type="project" value="UniProtKB-SubCell"/>
</dbReference>
<dbReference type="PROSITE" id="PS50137">
    <property type="entry name" value="DS_RBD"/>
    <property type="match status" value="1"/>
</dbReference>
<dbReference type="InterPro" id="IPR014720">
    <property type="entry name" value="dsRBD_dom"/>
</dbReference>
<keyword evidence="14" id="KW-1185">Reference proteome</keyword>
<dbReference type="HAMAP" id="MF_00104">
    <property type="entry name" value="RNase_III"/>
    <property type="match status" value="1"/>
</dbReference>
<evidence type="ECO:0000256" key="4">
    <source>
        <dbReference type="ARBA" id="ARBA00022664"/>
    </source>
</evidence>
<dbReference type="SMART" id="SM00358">
    <property type="entry name" value="DSRM"/>
    <property type="match status" value="1"/>
</dbReference>
<keyword evidence="9" id="KW-0460">Magnesium</keyword>
<dbReference type="EMBL" id="CATKSH010000001">
    <property type="protein sequence ID" value="CAI9119428.1"/>
    <property type="molecule type" value="Genomic_DNA"/>
</dbReference>
<dbReference type="GO" id="GO:0004525">
    <property type="term" value="F:ribonuclease III activity"/>
    <property type="evidence" value="ECO:0007669"/>
    <property type="project" value="UniProtKB-UniRule"/>
</dbReference>
<dbReference type="CDD" id="cd10845">
    <property type="entry name" value="DSRM_RNAse_III_family"/>
    <property type="match status" value="1"/>
</dbReference>
<evidence type="ECO:0000313" key="14">
    <source>
        <dbReference type="Proteomes" id="UP001176960"/>
    </source>
</evidence>
<comment type="catalytic activity">
    <reaction evidence="1 9">
        <text>Endonucleolytic cleavage to 5'-phosphomonoester.</text>
        <dbReference type="EC" id="3.1.26.3"/>
    </reaction>
</comment>
<dbReference type="SUPFAM" id="SSF69065">
    <property type="entry name" value="RNase III domain-like"/>
    <property type="match status" value="1"/>
</dbReference>
<evidence type="ECO:0000313" key="13">
    <source>
        <dbReference type="EMBL" id="CAI9119428.1"/>
    </source>
</evidence>
<feature type="region of interest" description="Disordered" evidence="10">
    <location>
        <begin position="242"/>
        <end position="264"/>
    </location>
</feature>
<dbReference type="InterPro" id="IPR000999">
    <property type="entry name" value="RNase_III_dom"/>
</dbReference>
<feature type="binding site" evidence="9">
    <location>
        <position position="133"/>
    </location>
    <ligand>
        <name>Mg(2+)</name>
        <dbReference type="ChEBI" id="CHEBI:18420"/>
    </ligand>
</feature>
<evidence type="ECO:0000256" key="7">
    <source>
        <dbReference type="ARBA" id="ARBA00022801"/>
    </source>
</evidence>
<keyword evidence="9" id="KW-0819">tRNA processing</keyword>
<dbReference type="InterPro" id="IPR011907">
    <property type="entry name" value="RNase_III"/>
</dbReference>
<sequence>MTRNALSHPAEVLQETLGHRFRRPELLLQALTHRSAVAARGRQVRRHAPPRDSGSNERLEFIGDRVLGLIMAEWLLERFPHEPEGGLGPRHASLVSRNALAGVAEKIGMPEALTIAVHEEQAGIRQLANVLADALEAVLGAIYLDAGLAPARDFVRRYWTDLMTGQVDPPKDPKTALQEWVLGRGAVLPVYETRSMEGPSHAPRFTVSVSAMGAEAQGSAGNKRQAESLAAAHLLETLGRGPGARKGGAAVRSAVHVDAGKENS</sequence>
<dbReference type="GO" id="GO:0010468">
    <property type="term" value="P:regulation of gene expression"/>
    <property type="evidence" value="ECO:0007669"/>
    <property type="project" value="TreeGrafter"/>
</dbReference>
<dbReference type="InterPro" id="IPR036389">
    <property type="entry name" value="RNase_III_sf"/>
</dbReference>
<dbReference type="PANTHER" id="PTHR11207">
    <property type="entry name" value="RIBONUCLEASE III"/>
    <property type="match status" value="1"/>
</dbReference>
<feature type="domain" description="DRBM" evidence="11">
    <location>
        <begin position="172"/>
        <end position="240"/>
    </location>
</feature>
<feature type="binding site" evidence="9">
    <location>
        <position position="60"/>
    </location>
    <ligand>
        <name>Mg(2+)</name>
        <dbReference type="ChEBI" id="CHEBI:18420"/>
    </ligand>
</feature>
<accession>A0AA35V7R4</accession>
<comment type="similarity">
    <text evidence="2">Belongs to the ribonuclease III family.</text>
</comment>
<dbReference type="PANTHER" id="PTHR11207:SF0">
    <property type="entry name" value="RIBONUCLEASE 3"/>
    <property type="match status" value="1"/>
</dbReference>
<keyword evidence="9" id="KW-0699">rRNA-binding</keyword>
<keyword evidence="9" id="KW-0479">Metal-binding</keyword>
<evidence type="ECO:0000256" key="6">
    <source>
        <dbReference type="ARBA" id="ARBA00022759"/>
    </source>
</evidence>
<keyword evidence="9" id="KW-0963">Cytoplasm</keyword>
<evidence type="ECO:0000256" key="10">
    <source>
        <dbReference type="SAM" id="MobiDB-lite"/>
    </source>
</evidence>
<name>A0AA35V7R4_9PROT</name>
<dbReference type="GO" id="GO:0019843">
    <property type="term" value="F:rRNA binding"/>
    <property type="evidence" value="ECO:0007669"/>
    <property type="project" value="UniProtKB-KW"/>
</dbReference>
<feature type="domain" description="RNase III" evidence="12">
    <location>
        <begin position="10"/>
        <end position="147"/>
    </location>
</feature>
<comment type="subunit">
    <text evidence="9">Homodimer.</text>
</comment>
<dbReference type="GO" id="GO:0046872">
    <property type="term" value="F:metal ion binding"/>
    <property type="evidence" value="ECO:0007669"/>
    <property type="project" value="UniProtKB-KW"/>
</dbReference>
<evidence type="ECO:0000256" key="5">
    <source>
        <dbReference type="ARBA" id="ARBA00022722"/>
    </source>
</evidence>
<dbReference type="GO" id="GO:0006397">
    <property type="term" value="P:mRNA processing"/>
    <property type="evidence" value="ECO:0007669"/>
    <property type="project" value="UniProtKB-UniRule"/>
</dbReference>
<keyword evidence="5 9" id="KW-0540">Nuclease</keyword>
<dbReference type="Pfam" id="PF14622">
    <property type="entry name" value="Ribonucleas_3_3"/>
    <property type="match status" value="1"/>
</dbReference>
<gene>
    <name evidence="9 13" type="primary">rnc</name>
    <name evidence="13" type="ORF">LMG32879_000243</name>
</gene>
<keyword evidence="8 9" id="KW-0694">RNA-binding</keyword>
<evidence type="ECO:0000256" key="9">
    <source>
        <dbReference type="HAMAP-Rule" id="MF_00104"/>
    </source>
</evidence>
<dbReference type="CDD" id="cd00593">
    <property type="entry name" value="RIBOc"/>
    <property type="match status" value="1"/>
</dbReference>
<dbReference type="NCBIfam" id="TIGR02191">
    <property type="entry name" value="RNaseIII"/>
    <property type="match status" value="1"/>
</dbReference>
<keyword evidence="6 9" id="KW-0255">Endonuclease</keyword>
<dbReference type="GO" id="GO:0006364">
    <property type="term" value="P:rRNA processing"/>
    <property type="evidence" value="ECO:0007669"/>
    <property type="project" value="UniProtKB-UniRule"/>
</dbReference>
<dbReference type="Proteomes" id="UP001176960">
    <property type="component" value="Unassembled WGS sequence"/>
</dbReference>